<evidence type="ECO:0000256" key="1">
    <source>
        <dbReference type="SAM" id="SignalP"/>
    </source>
</evidence>
<accession>A0ABQ5ZZT4</accession>
<name>A0ABQ5ZZT4_9GAMM</name>
<reference evidence="3" key="1">
    <citation type="journal article" date="2019" name="Int. J. Syst. Evol. Microbiol.">
        <title>The Global Catalogue of Microorganisms (GCM) 10K type strain sequencing project: providing services to taxonomists for standard genome sequencing and annotation.</title>
        <authorList>
            <consortium name="The Broad Institute Genomics Platform"/>
            <consortium name="The Broad Institute Genome Sequencing Center for Infectious Disease"/>
            <person name="Wu L."/>
            <person name="Ma J."/>
        </authorList>
    </citation>
    <scope>NUCLEOTIDE SEQUENCE [LARGE SCALE GENOMIC DNA]</scope>
    <source>
        <strain evidence="3">NBRC 100033</strain>
    </source>
</reference>
<dbReference type="Pfam" id="PF19577">
    <property type="entry name" value="DcaP"/>
    <property type="match status" value="1"/>
</dbReference>
<dbReference type="Proteomes" id="UP001156682">
    <property type="component" value="Unassembled WGS sequence"/>
</dbReference>
<evidence type="ECO:0000313" key="2">
    <source>
        <dbReference type="EMBL" id="GLR63395.1"/>
    </source>
</evidence>
<protein>
    <recommendedName>
        <fullName evidence="4">Porin</fullName>
    </recommendedName>
</protein>
<organism evidence="2 3">
    <name type="scientific">Marinospirillum insulare</name>
    <dbReference type="NCBI Taxonomy" id="217169"/>
    <lineage>
        <taxon>Bacteria</taxon>
        <taxon>Pseudomonadati</taxon>
        <taxon>Pseudomonadota</taxon>
        <taxon>Gammaproteobacteria</taxon>
        <taxon>Oceanospirillales</taxon>
        <taxon>Oceanospirillaceae</taxon>
        <taxon>Marinospirillum</taxon>
    </lineage>
</organism>
<gene>
    <name evidence="2" type="ORF">GCM10007878_08300</name>
</gene>
<evidence type="ECO:0008006" key="4">
    <source>
        <dbReference type="Google" id="ProtNLM"/>
    </source>
</evidence>
<evidence type="ECO:0000313" key="3">
    <source>
        <dbReference type="Proteomes" id="UP001156682"/>
    </source>
</evidence>
<dbReference type="SUPFAM" id="SSF56935">
    <property type="entry name" value="Porins"/>
    <property type="match status" value="1"/>
</dbReference>
<feature type="signal peptide" evidence="1">
    <location>
        <begin position="1"/>
        <end position="25"/>
    </location>
</feature>
<comment type="caution">
    <text evidence="2">The sequence shown here is derived from an EMBL/GenBank/DDBJ whole genome shotgun (WGS) entry which is preliminary data.</text>
</comment>
<dbReference type="InterPro" id="IPR045748">
    <property type="entry name" value="DcaP"/>
</dbReference>
<keyword evidence="1" id="KW-0732">Signal</keyword>
<feature type="chain" id="PRO_5046417573" description="Porin" evidence="1">
    <location>
        <begin position="26"/>
        <end position="363"/>
    </location>
</feature>
<dbReference type="RefSeq" id="WP_027852032.1">
    <property type="nucleotide sequence ID" value="NZ_BSOR01000015.1"/>
</dbReference>
<proteinExistence type="predicted"/>
<sequence length="363" mass="38507">MKLRTKIAGTLALPLALAVASAANAATVVDNDDHTLKIGGFVAAQAVWEMPDAGDANYVMDLGTSRLNVAYTKKTSAGDVTVLYENDWSDGDAAAGDYRLRHAAIMYDGWVAGQTWSFFANLNGLGETLDANGNAITSSWANRNAVLGKNISLGDDMSVGIALEDRSQNSGNAIVNEKGVALDDKGRVPDGNGGYTAVTDGNKNSNTSAVPDITANFKAKVGGVGLFAAAQYYQVNDLSDDKKSEGKVRFTASAAVPIADVATAKVAFNSDQDKYNAVSLAGQFKINDQIRTNLVVEQYMDDGDDKDYTQFWVNAIYKMDAGLEWGAEVHMVSADDAAEPAAPYGGAAADKDMTFRLQARYAF</sequence>
<keyword evidence="3" id="KW-1185">Reference proteome</keyword>
<dbReference type="EMBL" id="BSOR01000015">
    <property type="protein sequence ID" value="GLR63395.1"/>
    <property type="molecule type" value="Genomic_DNA"/>
</dbReference>